<dbReference type="PATRIC" id="fig|1872076.5.peg.5128"/>
<evidence type="ECO:0000256" key="1">
    <source>
        <dbReference type="ARBA" id="ARBA00000491"/>
    </source>
</evidence>
<evidence type="ECO:0000256" key="2">
    <source>
        <dbReference type="ARBA" id="ARBA00002695"/>
    </source>
</evidence>
<dbReference type="InterPro" id="IPR015928">
    <property type="entry name" value="Aconitase/3IPM_dehydase_swvl"/>
</dbReference>
<dbReference type="InterPro" id="IPR011824">
    <property type="entry name" value="LeuD/DmdB_bac"/>
</dbReference>
<dbReference type="UniPathway" id="UPA00048">
    <property type="reaction ID" value="UER00071"/>
</dbReference>
<keyword evidence="7" id="KW-0432">Leucine biosynthesis</keyword>
<feature type="domain" description="Aconitase A/isopropylmalate dehydratase small subunit swivel" evidence="8">
    <location>
        <begin position="37"/>
        <end position="98"/>
    </location>
</feature>
<dbReference type="SUPFAM" id="SSF52016">
    <property type="entry name" value="LeuD/IlvD-like"/>
    <property type="match status" value="1"/>
</dbReference>
<name>A0A1E3X4X3_9BACT</name>
<dbReference type="Gene3D" id="3.20.19.10">
    <property type="entry name" value="Aconitase, domain 4"/>
    <property type="match status" value="1"/>
</dbReference>
<dbReference type="InterPro" id="IPR000573">
    <property type="entry name" value="AconitaseA/IPMdHydase_ssu_swvl"/>
</dbReference>
<dbReference type="NCBIfam" id="TIGR02087">
    <property type="entry name" value="LEUD_arch"/>
    <property type="match status" value="1"/>
</dbReference>
<keyword evidence="7" id="KW-0100">Branched-chain amino acid biosynthesis</keyword>
<comment type="function">
    <text evidence="2 7">Catalyzes the isomerization between 2-isopropylmalate and 3-isopropylmalate, via the formation of 2-isopropylmaleate.</text>
</comment>
<keyword evidence="7" id="KW-0028">Amino-acid biosynthesis</keyword>
<evidence type="ECO:0000313" key="10">
    <source>
        <dbReference type="Proteomes" id="UP000094056"/>
    </source>
</evidence>
<evidence type="ECO:0000313" key="9">
    <source>
        <dbReference type="EMBL" id="ODS30599.1"/>
    </source>
</evidence>
<comment type="subunit">
    <text evidence="5 7">Heterodimer of LeuC and LeuD.</text>
</comment>
<dbReference type="GO" id="GO:0009098">
    <property type="term" value="P:L-leucine biosynthetic process"/>
    <property type="evidence" value="ECO:0007669"/>
    <property type="project" value="UniProtKB-UniRule"/>
</dbReference>
<evidence type="ECO:0000256" key="6">
    <source>
        <dbReference type="ARBA" id="ARBA00023239"/>
    </source>
</evidence>
<comment type="similarity">
    <text evidence="4 7">Belongs to the LeuD family. LeuD type 2 subfamily.</text>
</comment>
<protein>
    <recommendedName>
        <fullName evidence="7">3-isopropylmalate dehydratase small subunit</fullName>
        <ecNumber evidence="7">4.2.1.33</ecNumber>
    </recommendedName>
    <alternativeName>
        <fullName evidence="7">Alpha-IPM isomerase</fullName>
        <shortName evidence="7">IPMI</shortName>
    </alternativeName>
    <alternativeName>
        <fullName evidence="7">Isopropylmalate isomerase</fullName>
    </alternativeName>
</protein>
<organism evidence="9 10">
    <name type="scientific">Candidatus Scalindua rubra</name>
    <dbReference type="NCBI Taxonomy" id="1872076"/>
    <lineage>
        <taxon>Bacteria</taxon>
        <taxon>Pseudomonadati</taxon>
        <taxon>Planctomycetota</taxon>
        <taxon>Candidatus Brocadiia</taxon>
        <taxon>Candidatus Brocadiales</taxon>
        <taxon>Candidatus Scalinduaceae</taxon>
        <taxon>Candidatus Scalindua</taxon>
    </lineage>
</organism>
<dbReference type="CDD" id="cd01577">
    <property type="entry name" value="IPMI_Swivel"/>
    <property type="match status" value="1"/>
</dbReference>
<reference evidence="9 10" key="1">
    <citation type="submission" date="2016-07" db="EMBL/GenBank/DDBJ databases">
        <title>Draft genome of Scalindua rubra, obtained from a brine-seawater interface in the Red Sea, sheds light on salt adaptation in anammox bacteria.</title>
        <authorList>
            <person name="Speth D.R."/>
            <person name="Lagkouvardos I."/>
            <person name="Wang Y."/>
            <person name="Qian P.-Y."/>
            <person name="Dutilh B.E."/>
            <person name="Jetten M.S."/>
        </authorList>
    </citation>
    <scope>NUCLEOTIDE SEQUENCE [LARGE SCALE GENOMIC DNA]</scope>
    <source>
        <strain evidence="9">BSI-1</strain>
    </source>
</reference>
<dbReference type="InterPro" id="IPR011827">
    <property type="entry name" value="LeuD_type2/HacB/DmdB"/>
</dbReference>
<dbReference type="EMBL" id="MAYW01000201">
    <property type="protein sequence ID" value="ODS30599.1"/>
    <property type="molecule type" value="Genomic_DNA"/>
</dbReference>
<dbReference type="Proteomes" id="UP000094056">
    <property type="component" value="Unassembled WGS sequence"/>
</dbReference>
<comment type="pathway">
    <text evidence="3 7">Amino-acid biosynthesis; L-leucine biosynthesis; L-leucine from 3-methyl-2-oxobutanoate: step 2/4.</text>
</comment>
<comment type="caution">
    <text evidence="9">The sequence shown here is derived from an EMBL/GenBank/DDBJ whole genome shotgun (WGS) entry which is preliminary data.</text>
</comment>
<keyword evidence="6 7" id="KW-0456">Lyase</keyword>
<accession>A0A1E3X4X3</accession>
<gene>
    <name evidence="7" type="primary">leuD</name>
    <name evidence="9" type="ORF">SCARUB_04291</name>
</gene>
<sequence>MNGKSWKYGDNVNTDEIIPARYLNTTDVKELSSHCMEDIDPEFVKKAKEGDVIVAGDNFGCGSSREHAPISIKAFGISCVIAKSFARIFFRNAINIGLPIFESEEASAGISEGDEVQVDIDSSKITNLTTNKEYSFTPFADEMKAIIQAGGLMEYIKANYCSS</sequence>
<dbReference type="FunFam" id="3.20.19.10:FF:000007">
    <property type="entry name" value="Isopropylmalate/citramalate isomerase small subunit"/>
    <property type="match status" value="1"/>
</dbReference>
<dbReference type="HAMAP" id="MF_01032">
    <property type="entry name" value="LeuD_type2"/>
    <property type="match status" value="1"/>
</dbReference>
<dbReference type="PANTHER" id="PTHR43345:SF2">
    <property type="entry name" value="3-ISOPROPYLMALATE DEHYDRATASE SMALL SUBUNIT 1"/>
    <property type="match status" value="1"/>
</dbReference>
<dbReference type="Pfam" id="PF00694">
    <property type="entry name" value="Aconitase_C"/>
    <property type="match status" value="1"/>
</dbReference>
<evidence type="ECO:0000256" key="5">
    <source>
        <dbReference type="ARBA" id="ARBA00011271"/>
    </source>
</evidence>
<dbReference type="PANTHER" id="PTHR43345">
    <property type="entry name" value="3-ISOPROPYLMALATE DEHYDRATASE SMALL SUBUNIT 2-RELATED-RELATED"/>
    <property type="match status" value="1"/>
</dbReference>
<proteinExistence type="inferred from homology"/>
<dbReference type="InterPro" id="IPR033940">
    <property type="entry name" value="IPMI_Swivel"/>
</dbReference>
<comment type="catalytic activity">
    <reaction evidence="1 7">
        <text>(2R,3S)-3-isopropylmalate = (2S)-2-isopropylmalate</text>
        <dbReference type="Rhea" id="RHEA:32287"/>
        <dbReference type="ChEBI" id="CHEBI:1178"/>
        <dbReference type="ChEBI" id="CHEBI:35121"/>
        <dbReference type="EC" id="4.2.1.33"/>
    </reaction>
</comment>
<dbReference type="AlphaFoldDB" id="A0A1E3X4X3"/>
<dbReference type="EC" id="4.2.1.33" evidence="7"/>
<evidence type="ECO:0000256" key="3">
    <source>
        <dbReference type="ARBA" id="ARBA00004729"/>
    </source>
</evidence>
<evidence type="ECO:0000256" key="4">
    <source>
        <dbReference type="ARBA" id="ARBA00009869"/>
    </source>
</evidence>
<dbReference type="NCBIfam" id="TIGR02084">
    <property type="entry name" value="leud"/>
    <property type="match status" value="1"/>
</dbReference>
<dbReference type="GO" id="GO:0003861">
    <property type="term" value="F:3-isopropylmalate dehydratase activity"/>
    <property type="evidence" value="ECO:0007669"/>
    <property type="project" value="UniProtKB-UniRule"/>
</dbReference>
<evidence type="ECO:0000259" key="8">
    <source>
        <dbReference type="Pfam" id="PF00694"/>
    </source>
</evidence>
<dbReference type="InterPro" id="IPR050075">
    <property type="entry name" value="LeuD"/>
</dbReference>
<evidence type="ECO:0000256" key="7">
    <source>
        <dbReference type="HAMAP-Rule" id="MF_01032"/>
    </source>
</evidence>